<evidence type="ECO:0000313" key="3">
    <source>
        <dbReference type="Proteomes" id="UP000218238"/>
    </source>
</evidence>
<accession>A0A2A2TG33</accession>
<name>A0A2A2TG33_9CYAN</name>
<dbReference type="OrthoDB" id="1190024at2"/>
<dbReference type="AlphaFoldDB" id="A0A2A2TG33"/>
<dbReference type="RefSeq" id="WP_095723035.1">
    <property type="nucleotide sequence ID" value="NZ_NTFS01000213.1"/>
</dbReference>
<sequence length="219" mass="25126">MDKNVENLKNKLFKLIDLDKGFEVFGAESHKYTINPCLSEGEIQEFESNFQVKLPYEFRNFVLKIANGIVGPGYGFLGLNIDNLMELKSSESDFFAQSFCLQDEWNDLDLLQESNGSKASAYFDQKFIQGSIAIAEYGCGIQARLVISGEERGNIWIDDRTNEGGIYPLTSHCAAFFHDDPEMDTYMYESVEETKEALSFYEWYENWLNRAINQVLQFG</sequence>
<dbReference type="SMART" id="SM00860">
    <property type="entry name" value="SMI1_KNR4"/>
    <property type="match status" value="1"/>
</dbReference>
<feature type="domain" description="Knr4/Smi1-like" evidence="1">
    <location>
        <begin position="37"/>
        <end position="206"/>
    </location>
</feature>
<dbReference type="InterPro" id="IPR037883">
    <property type="entry name" value="Knr4/Smi1-like_sf"/>
</dbReference>
<comment type="caution">
    <text evidence="2">The sequence shown here is derived from an EMBL/GenBank/DDBJ whole genome shotgun (WGS) entry which is preliminary data.</text>
</comment>
<keyword evidence="3" id="KW-1185">Reference proteome</keyword>
<dbReference type="Gene3D" id="3.40.1580.10">
    <property type="entry name" value="SMI1/KNR4-like"/>
    <property type="match status" value="1"/>
</dbReference>
<evidence type="ECO:0000313" key="2">
    <source>
        <dbReference type="EMBL" id="PAX52673.1"/>
    </source>
</evidence>
<proteinExistence type="predicted"/>
<dbReference type="InterPro" id="IPR018958">
    <property type="entry name" value="Knr4/Smi1-like_dom"/>
</dbReference>
<protein>
    <submittedName>
        <fullName evidence="2">SMI1/KNR4 family protein</fullName>
    </submittedName>
</protein>
<dbReference type="SUPFAM" id="SSF160631">
    <property type="entry name" value="SMI1/KNR4-like"/>
    <property type="match status" value="1"/>
</dbReference>
<organism evidence="2 3">
    <name type="scientific">Brunnivagina elsteri CCALA 953</name>
    <dbReference type="NCBI Taxonomy" id="987040"/>
    <lineage>
        <taxon>Bacteria</taxon>
        <taxon>Bacillati</taxon>
        <taxon>Cyanobacteriota</taxon>
        <taxon>Cyanophyceae</taxon>
        <taxon>Nostocales</taxon>
        <taxon>Calotrichaceae</taxon>
        <taxon>Brunnivagina</taxon>
    </lineage>
</organism>
<dbReference type="Pfam" id="PF09346">
    <property type="entry name" value="SMI1_KNR4"/>
    <property type="match status" value="1"/>
</dbReference>
<evidence type="ECO:0000259" key="1">
    <source>
        <dbReference type="SMART" id="SM00860"/>
    </source>
</evidence>
<dbReference type="EMBL" id="NTFS01000213">
    <property type="protein sequence ID" value="PAX52673.1"/>
    <property type="molecule type" value="Genomic_DNA"/>
</dbReference>
<reference evidence="2 3" key="1">
    <citation type="submission" date="2017-08" db="EMBL/GenBank/DDBJ databases">
        <title>Draft genome sequence of filamentous cyanobacterium Calothrix elsteri CCALA 953.</title>
        <authorList>
            <person name="Gagunashvili A.N."/>
            <person name="Elster J."/>
            <person name="Andresson O.S."/>
        </authorList>
    </citation>
    <scope>NUCLEOTIDE SEQUENCE [LARGE SCALE GENOMIC DNA]</scope>
    <source>
        <strain evidence="2 3">CCALA 953</strain>
    </source>
</reference>
<dbReference type="Proteomes" id="UP000218238">
    <property type="component" value="Unassembled WGS sequence"/>
</dbReference>
<gene>
    <name evidence="2" type="ORF">CK510_18120</name>
</gene>